<gene>
    <name evidence="2" type="ORF">HK100_006265</name>
</gene>
<reference evidence="2" key="1">
    <citation type="submission" date="2020-05" db="EMBL/GenBank/DDBJ databases">
        <title>Phylogenomic resolution of chytrid fungi.</title>
        <authorList>
            <person name="Stajich J.E."/>
            <person name="Amses K."/>
            <person name="Simmons R."/>
            <person name="Seto K."/>
            <person name="Myers J."/>
            <person name="Bonds A."/>
            <person name="Quandt C.A."/>
            <person name="Barry K."/>
            <person name="Liu P."/>
            <person name="Grigoriev I."/>
            <person name="Longcore J.E."/>
            <person name="James T.Y."/>
        </authorList>
    </citation>
    <scope>NUCLEOTIDE SEQUENCE</scope>
    <source>
        <strain evidence="2">JEL0513</strain>
    </source>
</reference>
<dbReference type="EMBL" id="JADGJH010000291">
    <property type="protein sequence ID" value="KAJ3131526.1"/>
    <property type="molecule type" value="Genomic_DNA"/>
</dbReference>
<evidence type="ECO:0000313" key="3">
    <source>
        <dbReference type="Proteomes" id="UP001211907"/>
    </source>
</evidence>
<comment type="caution">
    <text evidence="2">The sequence shown here is derived from an EMBL/GenBank/DDBJ whole genome shotgun (WGS) entry which is preliminary data.</text>
</comment>
<dbReference type="Proteomes" id="UP001211907">
    <property type="component" value="Unassembled WGS sequence"/>
</dbReference>
<organism evidence="2 3">
    <name type="scientific">Physocladia obscura</name>
    <dbReference type="NCBI Taxonomy" id="109957"/>
    <lineage>
        <taxon>Eukaryota</taxon>
        <taxon>Fungi</taxon>
        <taxon>Fungi incertae sedis</taxon>
        <taxon>Chytridiomycota</taxon>
        <taxon>Chytridiomycota incertae sedis</taxon>
        <taxon>Chytridiomycetes</taxon>
        <taxon>Chytridiales</taxon>
        <taxon>Chytriomycetaceae</taxon>
        <taxon>Physocladia</taxon>
    </lineage>
</organism>
<name>A0AAD5T6B9_9FUNG</name>
<dbReference type="AlphaFoldDB" id="A0AAD5T6B9"/>
<sequence>MEFLYIFAYVMALFIVLITTVVFSPRSLQRSLVVLAMRFTVPTPAKDMPWKLKVLPHGPLEVVASNVWTVEGSLPPNGPRLKRKMVIHRPIGTTALWIHSPVCVNEETLAQIKGKIIFFFYFNTLGKVQWIVVPNFSHRLDAFAWSQEFPDAQIVCPRGSLTGIKSAVDIAKSCEEVFTAFSMDNDFKNTSEVQYIAPKGFYSDDANPMELGYLLKHSITQGRASAYSLVFCDAYFNLDPKSSDVDPALVTLGSVCGFSCTTIGRFLMVKNKRRAREWAEIELAAIAEGLNVVHISVAHGVDLVSRNCDEIVGAIRNSARSFEEPLSL</sequence>
<evidence type="ECO:0000256" key="1">
    <source>
        <dbReference type="SAM" id="Phobius"/>
    </source>
</evidence>
<keyword evidence="3" id="KW-1185">Reference proteome</keyword>
<feature type="transmembrane region" description="Helical" evidence="1">
    <location>
        <begin position="6"/>
        <end position="23"/>
    </location>
</feature>
<proteinExistence type="predicted"/>
<accession>A0AAD5T6B9</accession>
<keyword evidence="1" id="KW-1133">Transmembrane helix</keyword>
<evidence type="ECO:0000313" key="2">
    <source>
        <dbReference type="EMBL" id="KAJ3131526.1"/>
    </source>
</evidence>
<keyword evidence="1" id="KW-0812">Transmembrane</keyword>
<keyword evidence="1" id="KW-0472">Membrane</keyword>
<protein>
    <submittedName>
        <fullName evidence="2">Uncharacterized protein</fullName>
    </submittedName>
</protein>